<feature type="compositionally biased region" description="Basic and acidic residues" evidence="1">
    <location>
        <begin position="102"/>
        <end position="117"/>
    </location>
</feature>
<organism evidence="2 3">
    <name type="scientific">Steinernema carpocapsae</name>
    <name type="common">Entomopathogenic nematode</name>
    <dbReference type="NCBI Taxonomy" id="34508"/>
    <lineage>
        <taxon>Eukaryota</taxon>
        <taxon>Metazoa</taxon>
        <taxon>Ecdysozoa</taxon>
        <taxon>Nematoda</taxon>
        <taxon>Chromadorea</taxon>
        <taxon>Rhabditida</taxon>
        <taxon>Tylenchina</taxon>
        <taxon>Panagrolaimomorpha</taxon>
        <taxon>Strongyloidoidea</taxon>
        <taxon>Steinernematidae</taxon>
        <taxon>Steinernema</taxon>
    </lineage>
</organism>
<keyword evidence="3" id="KW-1185">Reference proteome</keyword>
<feature type="region of interest" description="Disordered" evidence="1">
    <location>
        <begin position="1"/>
        <end position="158"/>
    </location>
</feature>
<proteinExistence type="predicted"/>
<comment type="caution">
    <text evidence="2">The sequence shown here is derived from an EMBL/GenBank/DDBJ whole genome shotgun (WGS) entry which is preliminary data.</text>
</comment>
<name>A0A4U8UXV3_STECR</name>
<reference evidence="2 3" key="1">
    <citation type="journal article" date="2015" name="Genome Biol.">
        <title>Comparative genomics of Steinernema reveals deeply conserved gene regulatory networks.</title>
        <authorList>
            <person name="Dillman A.R."/>
            <person name="Macchietto M."/>
            <person name="Porter C.F."/>
            <person name="Rogers A."/>
            <person name="Williams B."/>
            <person name="Antoshechkin I."/>
            <person name="Lee M.M."/>
            <person name="Goodwin Z."/>
            <person name="Lu X."/>
            <person name="Lewis E.E."/>
            <person name="Goodrich-Blair H."/>
            <person name="Stock S.P."/>
            <person name="Adams B.J."/>
            <person name="Sternberg P.W."/>
            <person name="Mortazavi A."/>
        </authorList>
    </citation>
    <scope>NUCLEOTIDE SEQUENCE [LARGE SCALE GENOMIC DNA]</scope>
    <source>
        <strain evidence="2 3">ALL</strain>
    </source>
</reference>
<sequence>MPTDSTPNDSSDDLINDSGRNPPTALGQRSTKWDEFESPVGTSRRRGAVADSGEHAQVGDKKPKARKNTRGNDRNRLIGSDGQLAVISKPVFKHLKTHKRERASTSHDQDSRIEAGEVRSSAGADSHQKSGTSSSNSYTSGVEASSACSDTSVSPPPPQVFLIEARLEPKPGFNVQVSRLRRVH</sequence>
<dbReference type="Proteomes" id="UP000298663">
    <property type="component" value="Unassembled WGS sequence"/>
</dbReference>
<feature type="compositionally biased region" description="Low complexity" evidence="1">
    <location>
        <begin position="130"/>
        <end position="141"/>
    </location>
</feature>
<evidence type="ECO:0000256" key="1">
    <source>
        <dbReference type="SAM" id="MobiDB-lite"/>
    </source>
</evidence>
<evidence type="ECO:0000313" key="2">
    <source>
        <dbReference type="EMBL" id="TMS37745.1"/>
    </source>
</evidence>
<dbReference type="EMBL" id="AZBU02000001">
    <property type="protein sequence ID" value="TMS37745.1"/>
    <property type="molecule type" value="Genomic_DNA"/>
</dbReference>
<reference evidence="2 3" key="2">
    <citation type="journal article" date="2019" name="G3 (Bethesda)">
        <title>Hybrid Assembly of the Genome of the Entomopathogenic Nematode Steinernema carpocapsae Identifies the X-Chromosome.</title>
        <authorList>
            <person name="Serra L."/>
            <person name="Macchietto M."/>
            <person name="Macias-Munoz A."/>
            <person name="McGill C.J."/>
            <person name="Rodriguez I.M."/>
            <person name="Rodriguez B."/>
            <person name="Murad R."/>
            <person name="Mortazavi A."/>
        </authorList>
    </citation>
    <scope>NUCLEOTIDE SEQUENCE [LARGE SCALE GENOMIC DNA]</scope>
    <source>
        <strain evidence="2 3">ALL</strain>
    </source>
</reference>
<feature type="compositionally biased region" description="Basic residues" evidence="1">
    <location>
        <begin position="91"/>
        <end position="101"/>
    </location>
</feature>
<dbReference type="AlphaFoldDB" id="A0A4U8UXV3"/>
<gene>
    <name evidence="2" type="ORF">L596_004617</name>
</gene>
<feature type="compositionally biased region" description="Polar residues" evidence="1">
    <location>
        <begin position="142"/>
        <end position="153"/>
    </location>
</feature>
<accession>A0A4U8UXV3</accession>
<protein>
    <submittedName>
        <fullName evidence="2">Uncharacterized protein</fullName>
    </submittedName>
</protein>
<evidence type="ECO:0000313" key="3">
    <source>
        <dbReference type="Proteomes" id="UP000298663"/>
    </source>
</evidence>
<feature type="compositionally biased region" description="Basic and acidic residues" evidence="1">
    <location>
        <begin position="52"/>
        <end position="62"/>
    </location>
</feature>